<dbReference type="EC" id="2.1.1.199" evidence="6"/>
<dbReference type="HAMAP" id="MF_01007">
    <property type="entry name" value="16SrRNA_methyltr_H"/>
    <property type="match status" value="1"/>
</dbReference>
<feature type="binding site" evidence="6">
    <location>
        <position position="99"/>
    </location>
    <ligand>
        <name>S-adenosyl-L-methionine</name>
        <dbReference type="ChEBI" id="CHEBI:59789"/>
    </ligand>
</feature>
<dbReference type="GO" id="GO:0070475">
    <property type="term" value="P:rRNA base methylation"/>
    <property type="evidence" value="ECO:0007669"/>
    <property type="project" value="UniProtKB-UniRule"/>
</dbReference>
<keyword evidence="5 6" id="KW-0949">S-adenosyl-L-methionine</keyword>
<dbReference type="PIRSF" id="PIRSF004486">
    <property type="entry name" value="MraW"/>
    <property type="match status" value="1"/>
</dbReference>
<dbReference type="Gene3D" id="1.10.150.170">
    <property type="entry name" value="Putative methyltransferase TM0872, insert domain"/>
    <property type="match status" value="1"/>
</dbReference>
<dbReference type="Pfam" id="PF01795">
    <property type="entry name" value="Methyltransf_5"/>
    <property type="match status" value="1"/>
</dbReference>
<evidence type="ECO:0000256" key="2">
    <source>
        <dbReference type="ARBA" id="ARBA00022552"/>
    </source>
</evidence>
<evidence type="ECO:0000256" key="6">
    <source>
        <dbReference type="HAMAP-Rule" id="MF_01007"/>
    </source>
</evidence>
<proteinExistence type="inferred from homology"/>
<feature type="binding site" evidence="6">
    <location>
        <begin position="31"/>
        <end position="33"/>
    </location>
    <ligand>
        <name>S-adenosyl-L-methionine</name>
        <dbReference type="ChEBI" id="CHEBI:59789"/>
    </ligand>
</feature>
<dbReference type="SUPFAM" id="SSF53335">
    <property type="entry name" value="S-adenosyl-L-methionine-dependent methyltransferases"/>
    <property type="match status" value="1"/>
</dbReference>
<comment type="function">
    <text evidence="6">Specifically methylates the N4 position of cytidine in position 1402 (C1402) of 16S rRNA.</text>
</comment>
<dbReference type="Proteomes" id="UP000230078">
    <property type="component" value="Unassembled WGS sequence"/>
</dbReference>
<dbReference type="Gene3D" id="3.40.50.150">
    <property type="entry name" value="Vaccinia Virus protein VP39"/>
    <property type="match status" value="1"/>
</dbReference>
<name>A0A2M7V5X8_9BACT</name>
<accession>A0A2M7V5X8</accession>
<keyword evidence="6" id="KW-0963">Cytoplasm</keyword>
<evidence type="ECO:0000256" key="4">
    <source>
        <dbReference type="ARBA" id="ARBA00022679"/>
    </source>
</evidence>
<keyword evidence="4 6" id="KW-0808">Transferase</keyword>
<feature type="binding site" evidence="6">
    <location>
        <position position="51"/>
    </location>
    <ligand>
        <name>S-adenosyl-L-methionine</name>
        <dbReference type="ChEBI" id="CHEBI:59789"/>
    </ligand>
</feature>
<organism evidence="7 8">
    <name type="scientific">Candidatus Magasanikbacteria bacterium CG_4_10_14_0_2_um_filter_41_31</name>
    <dbReference type="NCBI Taxonomy" id="1974639"/>
    <lineage>
        <taxon>Bacteria</taxon>
        <taxon>Candidatus Magasanikiibacteriota</taxon>
    </lineage>
</organism>
<comment type="catalytic activity">
    <reaction evidence="6">
        <text>cytidine(1402) in 16S rRNA + S-adenosyl-L-methionine = N(4)-methylcytidine(1402) in 16S rRNA + S-adenosyl-L-homocysteine + H(+)</text>
        <dbReference type="Rhea" id="RHEA:42928"/>
        <dbReference type="Rhea" id="RHEA-COMP:10286"/>
        <dbReference type="Rhea" id="RHEA-COMP:10287"/>
        <dbReference type="ChEBI" id="CHEBI:15378"/>
        <dbReference type="ChEBI" id="CHEBI:57856"/>
        <dbReference type="ChEBI" id="CHEBI:59789"/>
        <dbReference type="ChEBI" id="CHEBI:74506"/>
        <dbReference type="ChEBI" id="CHEBI:82748"/>
        <dbReference type="EC" id="2.1.1.199"/>
    </reaction>
</comment>
<comment type="similarity">
    <text evidence="1 6">Belongs to the methyltransferase superfamily. RsmH family.</text>
</comment>
<reference evidence="8" key="1">
    <citation type="submission" date="2017-09" db="EMBL/GenBank/DDBJ databases">
        <title>Depth-based differentiation of microbial function through sediment-hosted aquifers and enrichment of novel symbionts in the deep terrestrial subsurface.</title>
        <authorList>
            <person name="Probst A.J."/>
            <person name="Ladd B."/>
            <person name="Jarett J.K."/>
            <person name="Geller-Mcgrath D.E."/>
            <person name="Sieber C.M.K."/>
            <person name="Emerson J.B."/>
            <person name="Anantharaman K."/>
            <person name="Thomas B.C."/>
            <person name="Malmstrom R."/>
            <person name="Stieglmeier M."/>
            <person name="Klingl A."/>
            <person name="Woyke T."/>
            <person name="Ryan C.M."/>
            <person name="Banfield J.F."/>
        </authorList>
    </citation>
    <scope>NUCLEOTIDE SEQUENCE [LARGE SCALE GENOMIC DNA]</scope>
</reference>
<protein>
    <recommendedName>
        <fullName evidence="6">Ribosomal RNA small subunit methyltransferase H</fullName>
        <ecNumber evidence="6">2.1.1.199</ecNumber>
    </recommendedName>
    <alternativeName>
        <fullName evidence="6">16S rRNA m(4)C1402 methyltransferase</fullName>
    </alternativeName>
    <alternativeName>
        <fullName evidence="6">rRNA (cytosine-N(4)-)-methyltransferase RsmH</fullName>
    </alternativeName>
</protein>
<dbReference type="InterPro" id="IPR029063">
    <property type="entry name" value="SAM-dependent_MTases_sf"/>
</dbReference>
<dbReference type="SUPFAM" id="SSF81799">
    <property type="entry name" value="Putative methyltransferase TM0872, insert domain"/>
    <property type="match status" value="1"/>
</dbReference>
<dbReference type="GO" id="GO:0005737">
    <property type="term" value="C:cytoplasm"/>
    <property type="evidence" value="ECO:0007669"/>
    <property type="project" value="UniProtKB-SubCell"/>
</dbReference>
<dbReference type="PANTHER" id="PTHR11265:SF0">
    <property type="entry name" value="12S RRNA N4-METHYLCYTIDINE METHYLTRANSFERASE"/>
    <property type="match status" value="1"/>
</dbReference>
<dbReference type="GO" id="GO:0071424">
    <property type="term" value="F:rRNA (cytosine-N4-)-methyltransferase activity"/>
    <property type="evidence" value="ECO:0007669"/>
    <property type="project" value="UniProtKB-UniRule"/>
</dbReference>
<keyword evidence="2 6" id="KW-0698">rRNA processing</keyword>
<dbReference type="EMBL" id="PFPI01000004">
    <property type="protein sequence ID" value="PIZ94025.1"/>
    <property type="molecule type" value="Genomic_DNA"/>
</dbReference>
<dbReference type="CDD" id="cd02440">
    <property type="entry name" value="AdoMet_MTases"/>
    <property type="match status" value="1"/>
</dbReference>
<feature type="binding site" evidence="6">
    <location>
        <position position="106"/>
    </location>
    <ligand>
        <name>S-adenosyl-L-methionine</name>
        <dbReference type="ChEBI" id="CHEBI:59789"/>
    </ligand>
</feature>
<comment type="subcellular location">
    <subcellularLocation>
        <location evidence="6">Cytoplasm</location>
    </subcellularLocation>
</comment>
<dbReference type="PANTHER" id="PTHR11265">
    <property type="entry name" value="S-ADENOSYL-METHYLTRANSFERASE MRAW"/>
    <property type="match status" value="1"/>
</dbReference>
<comment type="caution">
    <text evidence="7">The sequence shown here is derived from an EMBL/GenBank/DDBJ whole genome shotgun (WGS) entry which is preliminary data.</text>
</comment>
<dbReference type="InterPro" id="IPR002903">
    <property type="entry name" value="RsmH"/>
</dbReference>
<evidence type="ECO:0000313" key="8">
    <source>
        <dbReference type="Proteomes" id="UP000230078"/>
    </source>
</evidence>
<evidence type="ECO:0000256" key="3">
    <source>
        <dbReference type="ARBA" id="ARBA00022603"/>
    </source>
</evidence>
<evidence type="ECO:0000256" key="5">
    <source>
        <dbReference type="ARBA" id="ARBA00022691"/>
    </source>
</evidence>
<sequence>MKHVPVLLRETIDALQLKHGSNIIDCTLGDGGHTEAILKLTIPNGRVLGIDADPESLARAKQFLYSEAERVIFVRENFEHLAKIVSEEKFAPVNGILMDLGWSSPQFEERKRGFSFQNPDEPLDMRYAPHNDMKKASELLADSTEEELEHIFRIYGEERLSKEIAVAIKAYEQGINNTSDLVNIVLAVYRKKLKTDKEVPWVGGLHPATKVFQALRIAVNDEFGVIDRALPQAIEILAPGGRLAVISFHSGEDRIVKHYFKSLDKKTIRIITKKPIVASEQEAKENTRARSAKLRVVEKIY</sequence>
<evidence type="ECO:0000313" key="7">
    <source>
        <dbReference type="EMBL" id="PIZ94025.1"/>
    </source>
</evidence>
<feature type="binding site" evidence="6">
    <location>
        <position position="78"/>
    </location>
    <ligand>
        <name>S-adenosyl-L-methionine</name>
        <dbReference type="ChEBI" id="CHEBI:59789"/>
    </ligand>
</feature>
<gene>
    <name evidence="6" type="primary">rsmH</name>
    <name evidence="7" type="ORF">COX83_00340</name>
</gene>
<evidence type="ECO:0000256" key="1">
    <source>
        <dbReference type="ARBA" id="ARBA00010396"/>
    </source>
</evidence>
<keyword evidence="3 6" id="KW-0489">Methyltransferase</keyword>
<dbReference type="AlphaFoldDB" id="A0A2M7V5X8"/>
<dbReference type="NCBIfam" id="TIGR00006">
    <property type="entry name" value="16S rRNA (cytosine(1402)-N(4))-methyltransferase RsmH"/>
    <property type="match status" value="1"/>
</dbReference>
<dbReference type="InterPro" id="IPR023397">
    <property type="entry name" value="SAM-dep_MeTrfase_MraW_recog"/>
</dbReference>